<dbReference type="EMBL" id="HBUE01076482">
    <property type="protein sequence ID" value="CAG6475341.1"/>
    <property type="molecule type" value="Transcribed_RNA"/>
</dbReference>
<evidence type="ECO:0000313" key="1">
    <source>
        <dbReference type="EMBL" id="CAG6569044.1"/>
    </source>
</evidence>
<proteinExistence type="predicted"/>
<accession>A0A8D8JBJ5</accession>
<dbReference type="AlphaFoldDB" id="A0A8D8JBJ5"/>
<organism evidence="1">
    <name type="scientific">Culex pipiens</name>
    <name type="common">House mosquito</name>
    <dbReference type="NCBI Taxonomy" id="7175"/>
    <lineage>
        <taxon>Eukaryota</taxon>
        <taxon>Metazoa</taxon>
        <taxon>Ecdysozoa</taxon>
        <taxon>Arthropoda</taxon>
        <taxon>Hexapoda</taxon>
        <taxon>Insecta</taxon>
        <taxon>Pterygota</taxon>
        <taxon>Neoptera</taxon>
        <taxon>Endopterygota</taxon>
        <taxon>Diptera</taxon>
        <taxon>Nematocera</taxon>
        <taxon>Culicoidea</taxon>
        <taxon>Culicidae</taxon>
        <taxon>Culicinae</taxon>
        <taxon>Culicini</taxon>
        <taxon>Culex</taxon>
        <taxon>Culex</taxon>
    </lineage>
</organism>
<dbReference type="EMBL" id="HBUE01281000">
    <property type="protein sequence ID" value="CAG6569047.1"/>
    <property type="molecule type" value="Transcribed_RNA"/>
</dbReference>
<sequence>MYTRLTHLKLMKKKLNFKSRKKRAKQIWFKTIVEAPNTIHQGNAVFTLKASQNTHTCGYYLLLIKALLHLKHLVCMCVWKNKVEKARMLPFKGNLVEESKIILFEFD</sequence>
<dbReference type="EMBL" id="HBUE01175474">
    <property type="protein sequence ID" value="CAG6517519.1"/>
    <property type="molecule type" value="Transcribed_RNA"/>
</dbReference>
<name>A0A8D8JBJ5_CULPI</name>
<protein>
    <submittedName>
        <fullName evidence="1">(northern house mosquito) hypothetical protein</fullName>
    </submittedName>
</protein>
<dbReference type="EMBL" id="HBUE01175477">
    <property type="protein sequence ID" value="CAG6517522.1"/>
    <property type="molecule type" value="Transcribed_RNA"/>
</dbReference>
<dbReference type="EMBL" id="HBUE01280997">
    <property type="protein sequence ID" value="CAG6569044.1"/>
    <property type="molecule type" value="Transcribed_RNA"/>
</dbReference>
<reference evidence="1" key="1">
    <citation type="submission" date="2021-05" db="EMBL/GenBank/DDBJ databases">
        <authorList>
            <person name="Alioto T."/>
            <person name="Alioto T."/>
            <person name="Gomez Garrido J."/>
        </authorList>
    </citation>
    <scope>NUCLEOTIDE SEQUENCE</scope>
</reference>
<dbReference type="EMBL" id="HBUE01076477">
    <property type="protein sequence ID" value="CAG6475334.1"/>
    <property type="molecule type" value="Transcribed_RNA"/>
</dbReference>